<dbReference type="AlphaFoldDB" id="A0A9P6JG84"/>
<dbReference type="EMBL" id="JAAAHW010004927">
    <property type="protein sequence ID" value="KAF9970742.1"/>
    <property type="molecule type" value="Genomic_DNA"/>
</dbReference>
<dbReference type="Gene3D" id="2.130.10.10">
    <property type="entry name" value="YVTN repeat-like/Quinoprotein amine dehydrogenase"/>
    <property type="match status" value="2"/>
</dbReference>
<organism evidence="1 2">
    <name type="scientific">Modicella reniformis</name>
    <dbReference type="NCBI Taxonomy" id="1440133"/>
    <lineage>
        <taxon>Eukaryota</taxon>
        <taxon>Fungi</taxon>
        <taxon>Fungi incertae sedis</taxon>
        <taxon>Mucoromycota</taxon>
        <taxon>Mortierellomycotina</taxon>
        <taxon>Mortierellomycetes</taxon>
        <taxon>Mortierellales</taxon>
        <taxon>Mortierellaceae</taxon>
        <taxon>Modicella</taxon>
    </lineage>
</organism>
<reference evidence="1" key="1">
    <citation type="journal article" date="2020" name="Fungal Divers.">
        <title>Resolving the Mortierellaceae phylogeny through synthesis of multi-gene phylogenetics and phylogenomics.</title>
        <authorList>
            <person name="Vandepol N."/>
            <person name="Liber J."/>
            <person name="Desiro A."/>
            <person name="Na H."/>
            <person name="Kennedy M."/>
            <person name="Barry K."/>
            <person name="Grigoriev I.V."/>
            <person name="Miller A.N."/>
            <person name="O'Donnell K."/>
            <person name="Stajich J.E."/>
            <person name="Bonito G."/>
        </authorList>
    </citation>
    <scope>NUCLEOTIDE SEQUENCE</scope>
    <source>
        <strain evidence="1">MES-2147</strain>
    </source>
</reference>
<gene>
    <name evidence="1" type="ORF">BGZ65_010909</name>
</gene>
<keyword evidence="2" id="KW-1185">Reference proteome</keyword>
<evidence type="ECO:0000313" key="2">
    <source>
        <dbReference type="Proteomes" id="UP000749646"/>
    </source>
</evidence>
<sequence>MLKDDGTTTTNDAATGAASPMPLPLILLQQRRQMVTVADSNGQAIIKSTGPGFRPLSEKQTLELVSPVTWETVDRYELNEYEIVTSIETDEHTKLVLLGNGYHPMEAMNVCYLIEGQTPQIAVADSEMNIRLLQYPHSKLIYRGDYPVGFQIQSTISIPKIVLSGTLDGGLRTITPILEKISKRLAL</sequence>
<comment type="caution">
    <text evidence="1">The sequence shown here is derived from an EMBL/GenBank/DDBJ whole genome shotgun (WGS) entry which is preliminary data.</text>
</comment>
<evidence type="ECO:0000313" key="1">
    <source>
        <dbReference type="EMBL" id="KAF9970742.1"/>
    </source>
</evidence>
<accession>A0A9P6JG84</accession>
<dbReference type="OrthoDB" id="6109at2759"/>
<dbReference type="Proteomes" id="UP000749646">
    <property type="component" value="Unassembled WGS sequence"/>
</dbReference>
<name>A0A9P6JG84_9FUNG</name>
<protein>
    <submittedName>
        <fullName evidence="1">Uncharacterized protein</fullName>
    </submittedName>
</protein>
<proteinExistence type="predicted"/>
<dbReference type="InterPro" id="IPR015943">
    <property type="entry name" value="WD40/YVTN_repeat-like_dom_sf"/>
</dbReference>